<evidence type="ECO:0000313" key="7">
    <source>
        <dbReference type="Proteomes" id="UP001210380"/>
    </source>
</evidence>
<dbReference type="InterPro" id="IPR007593">
    <property type="entry name" value="CD225/Dispanin_fam"/>
</dbReference>
<keyword evidence="3 5" id="KW-1133">Transmembrane helix</keyword>
<evidence type="ECO:0000256" key="1">
    <source>
        <dbReference type="ARBA" id="ARBA00004370"/>
    </source>
</evidence>
<keyword evidence="2 5" id="KW-0812">Transmembrane</keyword>
<gene>
    <name evidence="6" type="ORF">OU415_26970</name>
</gene>
<protein>
    <submittedName>
        <fullName evidence="6">CD225/dispanin family protein</fullName>
    </submittedName>
</protein>
<keyword evidence="4 5" id="KW-0472">Membrane</keyword>
<feature type="transmembrane region" description="Helical" evidence="5">
    <location>
        <begin position="73"/>
        <end position="98"/>
    </location>
</feature>
<reference evidence="6 7" key="1">
    <citation type="submission" date="2022-11" db="EMBL/GenBank/DDBJ databases">
        <title>Draft genome sequence of Saccharopolyspora sp. WRP15-2 isolated from rhizosphere soils of wild rice in Thailand.</title>
        <authorList>
            <person name="Duangmal K."/>
            <person name="Kammanee S."/>
            <person name="Muangham S."/>
        </authorList>
    </citation>
    <scope>NUCLEOTIDE SEQUENCE [LARGE SCALE GENOMIC DNA]</scope>
    <source>
        <strain evidence="6 7">WRP15-2</strain>
    </source>
</reference>
<dbReference type="Pfam" id="PF04505">
    <property type="entry name" value="CD225"/>
    <property type="match status" value="1"/>
</dbReference>
<evidence type="ECO:0000256" key="4">
    <source>
        <dbReference type="ARBA" id="ARBA00023136"/>
    </source>
</evidence>
<comment type="subcellular location">
    <subcellularLocation>
        <location evidence="1">Membrane</location>
    </subcellularLocation>
</comment>
<evidence type="ECO:0000256" key="3">
    <source>
        <dbReference type="ARBA" id="ARBA00022989"/>
    </source>
</evidence>
<name>A0ABT4V6Q4_9PSEU</name>
<feature type="transmembrane region" description="Helical" evidence="5">
    <location>
        <begin position="22"/>
        <end position="41"/>
    </location>
</feature>
<accession>A0ABT4V6Q4</accession>
<dbReference type="EMBL" id="JAQGLA010000059">
    <property type="protein sequence ID" value="MDA3629101.1"/>
    <property type="molecule type" value="Genomic_DNA"/>
</dbReference>
<evidence type="ECO:0000256" key="5">
    <source>
        <dbReference type="SAM" id="Phobius"/>
    </source>
</evidence>
<dbReference type="RefSeq" id="WP_270952065.1">
    <property type="nucleotide sequence ID" value="NZ_JAQGLA010000059.1"/>
</dbReference>
<evidence type="ECO:0000256" key="2">
    <source>
        <dbReference type="ARBA" id="ARBA00022692"/>
    </source>
</evidence>
<sequence length="106" mass="11294">MPAPPPYSAQFGVAPVPLNNNLGWAIASLLICWPFGIPSLIKALQVNSLWYQGQHAQAQMAADDAKKWGKIGVILGACGYGLLVLLVIAYFVIIFVALGTLTVSQL</sequence>
<dbReference type="Proteomes" id="UP001210380">
    <property type="component" value="Unassembled WGS sequence"/>
</dbReference>
<keyword evidence="7" id="KW-1185">Reference proteome</keyword>
<evidence type="ECO:0000313" key="6">
    <source>
        <dbReference type="EMBL" id="MDA3629101.1"/>
    </source>
</evidence>
<proteinExistence type="predicted"/>
<organism evidence="6 7">
    <name type="scientific">Saccharopolyspora oryzae</name>
    <dbReference type="NCBI Taxonomy" id="2997343"/>
    <lineage>
        <taxon>Bacteria</taxon>
        <taxon>Bacillati</taxon>
        <taxon>Actinomycetota</taxon>
        <taxon>Actinomycetes</taxon>
        <taxon>Pseudonocardiales</taxon>
        <taxon>Pseudonocardiaceae</taxon>
        <taxon>Saccharopolyspora</taxon>
    </lineage>
</organism>
<comment type="caution">
    <text evidence="6">The sequence shown here is derived from an EMBL/GenBank/DDBJ whole genome shotgun (WGS) entry which is preliminary data.</text>
</comment>